<proteinExistence type="predicted"/>
<dbReference type="Gene3D" id="3.40.1680.10">
    <property type="entry name" value="yp_829618.1 domain like"/>
    <property type="match status" value="1"/>
</dbReference>
<gene>
    <name evidence="2" type="ORF">ACFOS1_17560</name>
</gene>
<organism evidence="2 3">
    <name type="scientific">Zunongwangia endophytica</name>
    <dbReference type="NCBI Taxonomy" id="1808945"/>
    <lineage>
        <taxon>Bacteria</taxon>
        <taxon>Pseudomonadati</taxon>
        <taxon>Bacteroidota</taxon>
        <taxon>Flavobacteriia</taxon>
        <taxon>Flavobacteriales</taxon>
        <taxon>Flavobacteriaceae</taxon>
        <taxon>Zunongwangia</taxon>
    </lineage>
</organism>
<evidence type="ECO:0000313" key="2">
    <source>
        <dbReference type="EMBL" id="MFC4029231.1"/>
    </source>
</evidence>
<comment type="caution">
    <text evidence="2">The sequence shown here is derived from an EMBL/GenBank/DDBJ whole genome shotgun (WGS) entry which is preliminary data.</text>
</comment>
<dbReference type="EMBL" id="JBHSAS010000012">
    <property type="protein sequence ID" value="MFC4029231.1"/>
    <property type="molecule type" value="Genomic_DNA"/>
</dbReference>
<evidence type="ECO:0000259" key="1">
    <source>
        <dbReference type="Pfam" id="PF25056"/>
    </source>
</evidence>
<dbReference type="Pfam" id="PF25056">
    <property type="entry name" value="DUF7793"/>
    <property type="match status" value="1"/>
</dbReference>
<name>A0ABV8HD36_9FLAO</name>
<protein>
    <recommendedName>
        <fullName evidence="1">DUF7793 domain-containing protein</fullName>
    </recommendedName>
</protein>
<dbReference type="Proteomes" id="UP001595793">
    <property type="component" value="Unassembled WGS sequence"/>
</dbReference>
<feature type="domain" description="DUF7793" evidence="1">
    <location>
        <begin position="10"/>
        <end position="122"/>
    </location>
</feature>
<evidence type="ECO:0000313" key="3">
    <source>
        <dbReference type="Proteomes" id="UP001595793"/>
    </source>
</evidence>
<reference evidence="3" key="1">
    <citation type="journal article" date="2019" name="Int. J. Syst. Evol. Microbiol.">
        <title>The Global Catalogue of Microorganisms (GCM) 10K type strain sequencing project: providing services to taxonomists for standard genome sequencing and annotation.</title>
        <authorList>
            <consortium name="The Broad Institute Genomics Platform"/>
            <consortium name="The Broad Institute Genome Sequencing Center for Infectious Disease"/>
            <person name="Wu L."/>
            <person name="Ma J."/>
        </authorList>
    </citation>
    <scope>NUCLEOTIDE SEQUENCE [LARGE SCALE GENOMIC DNA]</scope>
    <source>
        <strain evidence="3">CECT 9128</strain>
    </source>
</reference>
<dbReference type="RefSeq" id="WP_290236942.1">
    <property type="nucleotide sequence ID" value="NZ_JAUFPZ010000002.1"/>
</dbReference>
<dbReference type="Gene3D" id="3.40.970.30">
    <property type="entry name" value="yp_829618.1 like domains"/>
    <property type="match status" value="1"/>
</dbReference>
<accession>A0ABV8HD36</accession>
<dbReference type="InterPro" id="IPR056695">
    <property type="entry name" value="DUF7793"/>
</dbReference>
<sequence length="122" mass="13837">MFKGEDYAHFWIEEGILNFIYKPNIILDLNEAKAVVKARLRLQQGKTYPILCDIRQLKFSSKAAREYMAVTGCLKALAIAFVMEEAYSGTMVAAFMKISKPTVPTRAFTTTAEALSFLKRFK</sequence>
<keyword evidence="3" id="KW-1185">Reference proteome</keyword>